<feature type="signal peptide" evidence="1">
    <location>
        <begin position="1"/>
        <end position="21"/>
    </location>
</feature>
<dbReference type="InterPro" id="IPR029058">
    <property type="entry name" value="AB_hydrolase_fold"/>
</dbReference>
<feature type="chain" id="PRO_5039304450" evidence="1">
    <location>
        <begin position="22"/>
        <end position="364"/>
    </location>
</feature>
<gene>
    <name evidence="2" type="ORF">IPJ48_14035</name>
</gene>
<dbReference type="SUPFAM" id="SSF53474">
    <property type="entry name" value="alpha/beta-Hydrolases"/>
    <property type="match status" value="1"/>
</dbReference>
<accession>A0A9D7F8J4</accession>
<dbReference type="PANTHER" id="PTHR42972">
    <property type="entry name" value="TOL-PAL SYSTEM PROTEIN TOLB"/>
    <property type="match status" value="1"/>
</dbReference>
<keyword evidence="1" id="KW-0732">Signal</keyword>
<evidence type="ECO:0000256" key="1">
    <source>
        <dbReference type="SAM" id="SignalP"/>
    </source>
</evidence>
<sequence length="364" mass="38586">MSFHSCLSLGALLLCAVTASAQPLPKLTASTRDVTVSGISSGAYMAVQFQIAYSGIVRGAGAVAGGPYYCAEGSLRRALGNCMAPSGKDLPPTADETLKTIRQLAEAGRIDPPGNLGDDRVWLLTGGNDKIILTPVMDALDAFYHATLPADAISYVKVPEAGHAMLSIADPQANACPTSATPFINRCQDFDAPGRLLNHLIGPLQPPETPLTPATGETITFDQSPFVAGRAIDAGLAEQGYAFVPAACRSGVCRIHVAFHGCLQNAGEIGRRFVDGAGYNGWAASNRIVVLYPQTVRRYGFALGSWRWMLNPKGCWDWWGYTGADYHTRDGAQMRAVRAMIETLGMPSQAVQPAPPPVSGSISY</sequence>
<dbReference type="AlphaFoldDB" id="A0A9D7F8J4"/>
<proteinExistence type="predicted"/>
<dbReference type="Proteomes" id="UP000886602">
    <property type="component" value="Unassembled WGS sequence"/>
</dbReference>
<reference evidence="2" key="1">
    <citation type="submission" date="2020-10" db="EMBL/GenBank/DDBJ databases">
        <title>Connecting structure to function with the recovery of over 1000 high-quality activated sludge metagenome-assembled genomes encoding full-length rRNA genes using long-read sequencing.</title>
        <authorList>
            <person name="Singleton C.M."/>
            <person name="Petriglieri F."/>
            <person name="Kristensen J.M."/>
            <person name="Kirkegaard R.H."/>
            <person name="Michaelsen T.Y."/>
            <person name="Andersen M.H."/>
            <person name="Karst S.M."/>
            <person name="Dueholm M.S."/>
            <person name="Nielsen P.H."/>
            <person name="Albertsen M."/>
        </authorList>
    </citation>
    <scope>NUCLEOTIDE SEQUENCE</scope>
    <source>
        <strain evidence="2">EsbW_18-Q3-R4-48_MAXAC.044</strain>
    </source>
</reference>
<dbReference type="PANTHER" id="PTHR42972:SF8">
    <property type="entry name" value="POLYHYDROXYBUTYRATE DEPOLYMERASE"/>
    <property type="match status" value="1"/>
</dbReference>
<dbReference type="Gene3D" id="3.40.50.1820">
    <property type="entry name" value="alpha/beta hydrolase"/>
    <property type="match status" value="2"/>
</dbReference>
<dbReference type="EMBL" id="JADJNC010000023">
    <property type="protein sequence ID" value="MBK7424104.1"/>
    <property type="molecule type" value="Genomic_DNA"/>
</dbReference>
<protein>
    <submittedName>
        <fullName evidence="2">Poly(3-hydroxybutyrate) depolymerase</fullName>
    </submittedName>
</protein>
<evidence type="ECO:0000313" key="3">
    <source>
        <dbReference type="Proteomes" id="UP000886602"/>
    </source>
</evidence>
<evidence type="ECO:0000313" key="2">
    <source>
        <dbReference type="EMBL" id="MBK7424104.1"/>
    </source>
</evidence>
<comment type="caution">
    <text evidence="2">The sequence shown here is derived from an EMBL/GenBank/DDBJ whole genome shotgun (WGS) entry which is preliminary data.</text>
</comment>
<name>A0A9D7F8J4_9RHOO</name>
<organism evidence="2 3">
    <name type="scientific">Candidatus Propionivibrio dominans</name>
    <dbReference type="NCBI Taxonomy" id="2954373"/>
    <lineage>
        <taxon>Bacteria</taxon>
        <taxon>Pseudomonadati</taxon>
        <taxon>Pseudomonadota</taxon>
        <taxon>Betaproteobacteria</taxon>
        <taxon>Rhodocyclales</taxon>
        <taxon>Rhodocyclaceae</taxon>
        <taxon>Propionivibrio</taxon>
    </lineage>
</organism>